<dbReference type="PROSITE" id="PS00116">
    <property type="entry name" value="DNA_POLYMERASE_B"/>
    <property type="match status" value="1"/>
</dbReference>
<dbReference type="VEuPathDB" id="FungiDB:RhiirFUN_020377"/>
<keyword evidence="7" id="KW-0238">DNA-binding</keyword>
<feature type="region of interest" description="Disordered" evidence="9">
    <location>
        <begin position="491"/>
        <end position="511"/>
    </location>
</feature>
<feature type="compositionally biased region" description="Basic and acidic residues" evidence="9">
    <location>
        <begin position="493"/>
        <end position="507"/>
    </location>
</feature>
<dbReference type="InterPro" id="IPR017964">
    <property type="entry name" value="DNA-dir_DNA_pol_B_CS"/>
</dbReference>
<comment type="similarity">
    <text evidence="1">Belongs to the DNA polymerase type-B family.</text>
</comment>
<gene>
    <name evidence="11" type="ORF">RhiirA1_477942</name>
</gene>
<keyword evidence="6" id="KW-0239">DNA-directed DNA polymerase</keyword>
<dbReference type="PANTHER" id="PTHR31511">
    <property type="entry name" value="PROTEIN CBG23764"/>
    <property type="match status" value="1"/>
</dbReference>
<evidence type="ECO:0000256" key="2">
    <source>
        <dbReference type="ARBA" id="ARBA00012417"/>
    </source>
</evidence>
<dbReference type="InterPro" id="IPR004868">
    <property type="entry name" value="DNA-dir_DNA_pol_B_mt/vir"/>
</dbReference>
<evidence type="ECO:0000313" key="11">
    <source>
        <dbReference type="EMBL" id="PKC54112.1"/>
    </source>
</evidence>
<dbReference type="GO" id="GO:0000166">
    <property type="term" value="F:nucleotide binding"/>
    <property type="evidence" value="ECO:0007669"/>
    <property type="project" value="InterPro"/>
</dbReference>
<evidence type="ECO:0000256" key="1">
    <source>
        <dbReference type="ARBA" id="ARBA00005755"/>
    </source>
</evidence>
<feature type="domain" description="DNA-directed DNA polymerase family B mitochondria/virus" evidence="10">
    <location>
        <begin position="41"/>
        <end position="413"/>
    </location>
</feature>
<evidence type="ECO:0000256" key="3">
    <source>
        <dbReference type="ARBA" id="ARBA00022679"/>
    </source>
</evidence>
<dbReference type="PANTHER" id="PTHR31511:SF12">
    <property type="entry name" value="RHO TERMINATION FACTOR N-TERMINAL DOMAIN-CONTAINING PROTEIN"/>
    <property type="match status" value="1"/>
</dbReference>
<keyword evidence="3" id="KW-0808">Transferase</keyword>
<name>A0A2N0QST0_9GLOM</name>
<evidence type="ECO:0000313" key="12">
    <source>
        <dbReference type="Proteomes" id="UP000232688"/>
    </source>
</evidence>
<dbReference type="InterPro" id="IPR043502">
    <property type="entry name" value="DNA/RNA_pol_sf"/>
</dbReference>
<comment type="caution">
    <text evidence="11">The sequence shown here is derived from an EMBL/GenBank/DDBJ whole genome shotgun (WGS) entry which is preliminary data.</text>
</comment>
<dbReference type="VEuPathDB" id="FungiDB:FUN_016728"/>
<organism evidence="11 12">
    <name type="scientific">Rhizophagus irregularis</name>
    <dbReference type="NCBI Taxonomy" id="588596"/>
    <lineage>
        <taxon>Eukaryota</taxon>
        <taxon>Fungi</taxon>
        <taxon>Fungi incertae sedis</taxon>
        <taxon>Mucoromycota</taxon>
        <taxon>Glomeromycotina</taxon>
        <taxon>Glomeromycetes</taxon>
        <taxon>Glomerales</taxon>
        <taxon>Glomeraceae</taxon>
        <taxon>Rhizophagus</taxon>
    </lineage>
</organism>
<evidence type="ECO:0000259" key="10">
    <source>
        <dbReference type="Pfam" id="PF03175"/>
    </source>
</evidence>
<protein>
    <recommendedName>
        <fullName evidence="2">DNA-directed DNA polymerase</fullName>
        <ecNumber evidence="2">2.7.7.7</ecNumber>
    </recommendedName>
</protein>
<dbReference type="Proteomes" id="UP000232688">
    <property type="component" value="Unassembled WGS sequence"/>
</dbReference>
<evidence type="ECO:0000256" key="5">
    <source>
        <dbReference type="ARBA" id="ARBA00022705"/>
    </source>
</evidence>
<dbReference type="VEuPathDB" id="FungiDB:RhiirFUN_011955"/>
<dbReference type="SUPFAM" id="SSF56672">
    <property type="entry name" value="DNA/RNA polymerases"/>
    <property type="match status" value="1"/>
</dbReference>
<evidence type="ECO:0000256" key="8">
    <source>
        <dbReference type="ARBA" id="ARBA00049244"/>
    </source>
</evidence>
<dbReference type="EMBL" id="LLXH01003526">
    <property type="protein sequence ID" value="PKC54112.1"/>
    <property type="molecule type" value="Genomic_DNA"/>
</dbReference>
<evidence type="ECO:0000256" key="9">
    <source>
        <dbReference type="SAM" id="MobiDB-lite"/>
    </source>
</evidence>
<keyword evidence="4" id="KW-0548">Nucleotidyltransferase</keyword>
<reference evidence="11 12" key="2">
    <citation type="submission" date="2017-10" db="EMBL/GenBank/DDBJ databases">
        <title>Genome analyses suggest a sexual origin of heterokaryosis in a supposedly ancient asexual fungus.</title>
        <authorList>
            <person name="Corradi N."/>
            <person name="Sedzielewska K."/>
            <person name="Noel J."/>
            <person name="Charron P."/>
            <person name="Farinelli L."/>
            <person name="Marton T."/>
            <person name="Kruger M."/>
            <person name="Pelin A."/>
            <person name="Brachmann A."/>
            <person name="Corradi N."/>
        </authorList>
    </citation>
    <scope>NUCLEOTIDE SEQUENCE [LARGE SCALE GENOMIC DNA]</scope>
    <source>
        <strain evidence="11 12">A1</strain>
    </source>
</reference>
<dbReference type="VEuPathDB" id="FungiDB:RhiirA1_477942"/>
<evidence type="ECO:0000256" key="6">
    <source>
        <dbReference type="ARBA" id="ARBA00022932"/>
    </source>
</evidence>
<comment type="catalytic activity">
    <reaction evidence="8">
        <text>DNA(n) + a 2'-deoxyribonucleoside 5'-triphosphate = DNA(n+1) + diphosphate</text>
        <dbReference type="Rhea" id="RHEA:22508"/>
        <dbReference type="Rhea" id="RHEA-COMP:17339"/>
        <dbReference type="Rhea" id="RHEA-COMP:17340"/>
        <dbReference type="ChEBI" id="CHEBI:33019"/>
        <dbReference type="ChEBI" id="CHEBI:61560"/>
        <dbReference type="ChEBI" id="CHEBI:173112"/>
        <dbReference type="EC" id="2.7.7.7"/>
    </reaction>
</comment>
<dbReference type="EC" id="2.7.7.7" evidence="2"/>
<keyword evidence="5" id="KW-0235">DNA replication</keyword>
<dbReference type="VEuPathDB" id="FungiDB:FUN_019504"/>
<proteinExistence type="inferred from homology"/>
<dbReference type="GO" id="GO:0003677">
    <property type="term" value="F:DNA binding"/>
    <property type="evidence" value="ECO:0007669"/>
    <property type="project" value="UniProtKB-KW"/>
</dbReference>
<dbReference type="Pfam" id="PF03175">
    <property type="entry name" value="DNA_pol_B_2"/>
    <property type="match status" value="1"/>
</dbReference>
<accession>A0A2N0QST0</accession>
<dbReference type="GO" id="GO:0003887">
    <property type="term" value="F:DNA-directed DNA polymerase activity"/>
    <property type="evidence" value="ECO:0007669"/>
    <property type="project" value="UniProtKB-KW"/>
</dbReference>
<dbReference type="GO" id="GO:0006260">
    <property type="term" value="P:DNA replication"/>
    <property type="evidence" value="ECO:0007669"/>
    <property type="project" value="UniProtKB-KW"/>
</dbReference>
<dbReference type="AlphaFoldDB" id="A0A2N0QST0"/>
<evidence type="ECO:0000256" key="4">
    <source>
        <dbReference type="ARBA" id="ARBA00022695"/>
    </source>
</evidence>
<reference evidence="11 12" key="1">
    <citation type="submission" date="2017-10" db="EMBL/GenBank/DDBJ databases">
        <title>Extensive intraspecific genome diversity in a model arbuscular mycorrhizal fungus.</title>
        <authorList>
            <person name="Chen E.C.H."/>
            <person name="Morin E."/>
            <person name="Baudet D."/>
            <person name="Noel J."/>
            <person name="Ndikumana S."/>
            <person name="Charron P."/>
            <person name="St-Onge C."/>
            <person name="Giorgi J."/>
            <person name="Grigoriev I.V."/>
            <person name="Roux C."/>
            <person name="Martin F.M."/>
            <person name="Corradi N."/>
        </authorList>
    </citation>
    <scope>NUCLEOTIDE SEQUENCE [LARGE SCALE GENOMIC DNA]</scope>
    <source>
        <strain evidence="11 12">A1</strain>
    </source>
</reference>
<sequence length="754" mass="88967">MAMGLDNLVACLGENPEKFPLSVKHFTEKGYSIDKIKLLFRKGVFPYDWTNAWEKFDRTSLPPRKDFYSLLSQQNISKEDYKHAQKVWKIFEMKNFGEYHDLYLETDVLLLADVFINYTIMCLKDDGLDPSHYVLAPGMFNDSLYKSSGAELKLMTDMDEYLMVENANNPKCPDYDSSKPTTWTLYKDKNALYSGTMTQYMPTEILGKVSPEEVPDIQSIASDAEIGYILEVNLEVPVHLHDFFADYPLAPEKQIVPEEWLSLYNERLNYVVHYRALQLYMKLGMKVTKIHGELKFWQSPWMKEYIEKNIRKRKIAKATGDEFGVMYYKLKNNAVFGKQMENVRKHMKVELLRTEEDKKIRRLASSPLYIGFKAFEGGITAVHMLKSTVTLNKSIYVEQAILDISKAMMFNFWYSYIKPRYGDKARLLYTDTDSLIMWIETEDIYKDQAERPDIFDLNYSGDLFLMKDETKGDPIGESVCLKPKMYSVLPAGHDPKTPNDPDSEEPKKKHGIQKAKGVKKCVVKWELRHDKFLEWLNPYDNKRWILLDGIRTLPYGHWRIGLYKRLVASGISPEEAEERAMKKHTKMVDHKDIELAQVKVIKTALRKGRKYDNLAKNYGDYLNKLRAEKDPNNYIKTLAVKMFPKEEAYTERLENYRKRYEDNDLYSSLELPLEVLDKLCWINSTWYKEIQHEFWRRWKIQVLEYYKLGHEEEKLEYPFNWDVVSEEFIERETEIAKKQVEIERYIFHNGMLEG</sequence>
<evidence type="ECO:0000256" key="7">
    <source>
        <dbReference type="ARBA" id="ARBA00023125"/>
    </source>
</evidence>